<organism evidence="2">
    <name type="scientific">Sesamum latifolium</name>
    <dbReference type="NCBI Taxonomy" id="2727402"/>
    <lineage>
        <taxon>Eukaryota</taxon>
        <taxon>Viridiplantae</taxon>
        <taxon>Streptophyta</taxon>
        <taxon>Embryophyta</taxon>
        <taxon>Tracheophyta</taxon>
        <taxon>Spermatophyta</taxon>
        <taxon>Magnoliopsida</taxon>
        <taxon>eudicotyledons</taxon>
        <taxon>Gunneridae</taxon>
        <taxon>Pentapetalae</taxon>
        <taxon>asterids</taxon>
        <taxon>lamiids</taxon>
        <taxon>Lamiales</taxon>
        <taxon>Pedaliaceae</taxon>
        <taxon>Sesamum</taxon>
    </lineage>
</organism>
<comment type="caution">
    <text evidence="2">The sequence shown here is derived from an EMBL/GenBank/DDBJ whole genome shotgun (WGS) entry which is preliminary data.</text>
</comment>
<protein>
    <submittedName>
        <fullName evidence="2">Uncharacterized protein</fullName>
    </submittedName>
</protein>
<sequence length="56" mass="6024">MHTRSRTRNGNGGVGELEGISEHASKRKSNNRSAPGGRKATEDLKSRKSSSELQAT</sequence>
<dbReference type="AlphaFoldDB" id="A0AAW2WV44"/>
<gene>
    <name evidence="2" type="ORF">Slati_1678900</name>
</gene>
<reference evidence="2" key="1">
    <citation type="submission" date="2020-06" db="EMBL/GenBank/DDBJ databases">
        <authorList>
            <person name="Li T."/>
            <person name="Hu X."/>
            <person name="Zhang T."/>
            <person name="Song X."/>
            <person name="Zhang H."/>
            <person name="Dai N."/>
            <person name="Sheng W."/>
            <person name="Hou X."/>
            <person name="Wei L."/>
        </authorList>
    </citation>
    <scope>NUCLEOTIDE SEQUENCE</scope>
    <source>
        <strain evidence="2">KEN1</strain>
        <tissue evidence="2">Leaf</tissue>
    </source>
</reference>
<evidence type="ECO:0000313" key="2">
    <source>
        <dbReference type="EMBL" id="KAL0445510.1"/>
    </source>
</evidence>
<reference evidence="2" key="2">
    <citation type="journal article" date="2024" name="Plant">
        <title>Genomic evolution and insights into agronomic trait innovations of Sesamum species.</title>
        <authorList>
            <person name="Miao H."/>
            <person name="Wang L."/>
            <person name="Qu L."/>
            <person name="Liu H."/>
            <person name="Sun Y."/>
            <person name="Le M."/>
            <person name="Wang Q."/>
            <person name="Wei S."/>
            <person name="Zheng Y."/>
            <person name="Lin W."/>
            <person name="Duan Y."/>
            <person name="Cao H."/>
            <person name="Xiong S."/>
            <person name="Wang X."/>
            <person name="Wei L."/>
            <person name="Li C."/>
            <person name="Ma Q."/>
            <person name="Ju M."/>
            <person name="Zhao R."/>
            <person name="Li G."/>
            <person name="Mu C."/>
            <person name="Tian Q."/>
            <person name="Mei H."/>
            <person name="Zhang T."/>
            <person name="Gao T."/>
            <person name="Zhang H."/>
        </authorList>
    </citation>
    <scope>NUCLEOTIDE SEQUENCE</scope>
    <source>
        <strain evidence="2">KEN1</strain>
    </source>
</reference>
<feature type="compositionally biased region" description="Basic and acidic residues" evidence="1">
    <location>
        <begin position="39"/>
        <end position="50"/>
    </location>
</feature>
<feature type="region of interest" description="Disordered" evidence="1">
    <location>
        <begin position="1"/>
        <end position="56"/>
    </location>
</feature>
<dbReference type="EMBL" id="JACGWN010000006">
    <property type="protein sequence ID" value="KAL0445510.1"/>
    <property type="molecule type" value="Genomic_DNA"/>
</dbReference>
<name>A0AAW2WV44_9LAMI</name>
<evidence type="ECO:0000256" key="1">
    <source>
        <dbReference type="SAM" id="MobiDB-lite"/>
    </source>
</evidence>
<accession>A0AAW2WV44</accession>
<proteinExistence type="predicted"/>